<evidence type="ECO:0000256" key="2">
    <source>
        <dbReference type="ARBA" id="ARBA00022723"/>
    </source>
</evidence>
<dbReference type="Proteomes" id="UP000193067">
    <property type="component" value="Unassembled WGS sequence"/>
</dbReference>
<dbReference type="InterPro" id="IPR050251">
    <property type="entry name" value="HpcH-HpaI_aldolase"/>
</dbReference>
<dbReference type="InterPro" id="IPR015813">
    <property type="entry name" value="Pyrv/PenolPyrv_kinase-like_dom"/>
</dbReference>
<dbReference type="GO" id="GO:0046872">
    <property type="term" value="F:metal ion binding"/>
    <property type="evidence" value="ECO:0007669"/>
    <property type="project" value="UniProtKB-KW"/>
</dbReference>
<evidence type="ECO:0000313" key="5">
    <source>
        <dbReference type="EMBL" id="OSD07885.1"/>
    </source>
</evidence>
<dbReference type="InterPro" id="IPR005000">
    <property type="entry name" value="Aldolase/citrate-lyase_domain"/>
</dbReference>
<evidence type="ECO:0000256" key="1">
    <source>
        <dbReference type="ARBA" id="ARBA00005568"/>
    </source>
</evidence>
<comment type="similarity">
    <text evidence="1">Belongs to the HpcH/HpaI aldolase family.</text>
</comment>
<dbReference type="AlphaFoldDB" id="A0A1Y2J397"/>
<keyword evidence="5" id="KW-0670">Pyruvate</keyword>
<dbReference type="STRING" id="1353009.A0A1Y2J397"/>
<keyword evidence="2" id="KW-0479">Metal-binding</keyword>
<dbReference type="Pfam" id="PF03328">
    <property type="entry name" value="HpcH_HpaI"/>
    <property type="match status" value="1"/>
</dbReference>
<reference evidence="5 6" key="1">
    <citation type="journal article" date="2015" name="Biotechnol. Biofuels">
        <title>Enhanced degradation of softwood versus hardwood by the white-rot fungus Pycnoporus coccineus.</title>
        <authorList>
            <person name="Couturier M."/>
            <person name="Navarro D."/>
            <person name="Chevret D."/>
            <person name="Henrissat B."/>
            <person name="Piumi F."/>
            <person name="Ruiz-Duenas F.J."/>
            <person name="Martinez A.T."/>
            <person name="Grigoriev I.V."/>
            <person name="Riley R."/>
            <person name="Lipzen A."/>
            <person name="Berrin J.G."/>
            <person name="Master E.R."/>
            <person name="Rosso M.N."/>
        </authorList>
    </citation>
    <scope>NUCLEOTIDE SEQUENCE [LARGE SCALE GENOMIC DNA]</scope>
    <source>
        <strain evidence="5 6">BRFM310</strain>
    </source>
</reference>
<accession>A0A1Y2J397</accession>
<organism evidence="5 6">
    <name type="scientific">Trametes coccinea (strain BRFM310)</name>
    <name type="common">Pycnoporus coccineus</name>
    <dbReference type="NCBI Taxonomy" id="1353009"/>
    <lineage>
        <taxon>Eukaryota</taxon>
        <taxon>Fungi</taxon>
        <taxon>Dikarya</taxon>
        <taxon>Basidiomycota</taxon>
        <taxon>Agaricomycotina</taxon>
        <taxon>Agaricomycetes</taxon>
        <taxon>Polyporales</taxon>
        <taxon>Polyporaceae</taxon>
        <taxon>Trametes</taxon>
    </lineage>
</organism>
<evidence type="ECO:0000313" key="6">
    <source>
        <dbReference type="Proteomes" id="UP000193067"/>
    </source>
</evidence>
<sequence>MASPAALHAYAHPLLAAFRASTPAFGAWLTLPGFLAARTAAAASPHLSWVVIDCEHGATPLQPGAAESVHAIAGLGPAAPSTIVRIPATGACADGSSGWQIKYVLDAGARGVLVPMVSTRAQAASVVAAARFPPAGIRGFGSPFTQQAWGPGVSAADYLARANDAVLVLVQIETRAGVENLEDILAVDGLDGVFIGPYDLSLSLGFPAPAPDPHPEVEVVIKRILAAAHAKGKKCAIFCTSGTQAAQRAKEGFDMINVTSDSGAMAESIARNLADAAGVGSGAKGFSY</sequence>
<name>A0A1Y2J397_TRAC3</name>
<keyword evidence="6" id="KW-1185">Reference proteome</keyword>
<dbReference type="EMBL" id="KZ084087">
    <property type="protein sequence ID" value="OSD07885.1"/>
    <property type="molecule type" value="Genomic_DNA"/>
</dbReference>
<feature type="domain" description="HpcH/HpaI aldolase/citrate lyase" evidence="4">
    <location>
        <begin position="32"/>
        <end position="265"/>
    </location>
</feature>
<dbReference type="InterPro" id="IPR040442">
    <property type="entry name" value="Pyrv_kinase-like_dom_sf"/>
</dbReference>
<dbReference type="PANTHER" id="PTHR30502">
    <property type="entry name" value="2-KETO-3-DEOXY-L-RHAMNONATE ALDOLASE"/>
    <property type="match status" value="1"/>
</dbReference>
<proteinExistence type="inferred from homology"/>
<keyword evidence="3" id="KW-0456">Lyase</keyword>
<dbReference type="GO" id="GO:0005737">
    <property type="term" value="C:cytoplasm"/>
    <property type="evidence" value="ECO:0007669"/>
    <property type="project" value="TreeGrafter"/>
</dbReference>
<dbReference type="PANTHER" id="PTHR30502:SF0">
    <property type="entry name" value="PHOSPHOENOLPYRUVATE CARBOXYLASE FAMILY PROTEIN"/>
    <property type="match status" value="1"/>
</dbReference>
<dbReference type="Gene3D" id="3.20.20.60">
    <property type="entry name" value="Phosphoenolpyruvate-binding domains"/>
    <property type="match status" value="1"/>
</dbReference>
<evidence type="ECO:0000259" key="4">
    <source>
        <dbReference type="Pfam" id="PF03328"/>
    </source>
</evidence>
<gene>
    <name evidence="5" type="ORF">PYCCODRAFT_1401917</name>
</gene>
<dbReference type="OrthoDB" id="1621678at2759"/>
<protein>
    <submittedName>
        <fullName evidence="5">Phosphoenolpyruvate/pyruvate domain-containing protein</fullName>
    </submittedName>
</protein>
<dbReference type="SUPFAM" id="SSF51621">
    <property type="entry name" value="Phosphoenolpyruvate/pyruvate domain"/>
    <property type="match status" value="1"/>
</dbReference>
<evidence type="ECO:0000256" key="3">
    <source>
        <dbReference type="ARBA" id="ARBA00023239"/>
    </source>
</evidence>
<dbReference type="GO" id="GO:0016832">
    <property type="term" value="F:aldehyde-lyase activity"/>
    <property type="evidence" value="ECO:0007669"/>
    <property type="project" value="TreeGrafter"/>
</dbReference>